<reference evidence="11" key="2">
    <citation type="submission" date="2025-08" db="UniProtKB">
        <authorList>
            <consortium name="RefSeq"/>
        </authorList>
    </citation>
    <scope>IDENTIFICATION</scope>
    <source>
        <strain evidence="11">S238N-H82</strain>
        <tissue evidence="11">Testes</tissue>
    </source>
</reference>
<evidence type="ECO:0000256" key="2">
    <source>
        <dbReference type="ARBA" id="ARBA00008124"/>
    </source>
</evidence>
<evidence type="ECO:0000313" key="10">
    <source>
        <dbReference type="Proteomes" id="UP000001554"/>
    </source>
</evidence>
<evidence type="ECO:0000256" key="6">
    <source>
        <dbReference type="ARBA" id="ARBA00022989"/>
    </source>
</evidence>
<gene>
    <name evidence="11" type="primary">LOC118405304</name>
</gene>
<dbReference type="Pfam" id="PF06990">
    <property type="entry name" value="Gal-3-0_sulfotr"/>
    <property type="match status" value="1"/>
</dbReference>
<dbReference type="PANTHER" id="PTHR14647:SF87">
    <property type="entry name" value="PUTATIVE-RELATED"/>
    <property type="match status" value="1"/>
</dbReference>
<proteinExistence type="inferred from homology"/>
<keyword evidence="5" id="KW-0735">Signal-anchor</keyword>
<keyword evidence="3" id="KW-0808">Transferase</keyword>
<dbReference type="GO" id="GO:0008146">
    <property type="term" value="F:sulfotransferase activity"/>
    <property type="evidence" value="ECO:0000318"/>
    <property type="project" value="GO_Central"/>
</dbReference>
<dbReference type="PANTHER" id="PTHR14647">
    <property type="entry name" value="GALACTOSE-3-O-SULFOTRANSFERASE"/>
    <property type="match status" value="1"/>
</dbReference>
<dbReference type="KEGG" id="bfo:118405304"/>
<dbReference type="GeneID" id="118405304"/>
<dbReference type="OrthoDB" id="514299at2759"/>
<dbReference type="GO" id="GO:0009247">
    <property type="term" value="P:glycolipid biosynthetic process"/>
    <property type="evidence" value="ECO:0007669"/>
    <property type="project" value="InterPro"/>
</dbReference>
<keyword evidence="6" id="KW-1133">Transmembrane helix</keyword>
<dbReference type="AlphaFoldDB" id="A0A9J7KFM7"/>
<dbReference type="Gene3D" id="3.40.50.300">
    <property type="entry name" value="P-loop containing nucleotide triphosphate hydrolases"/>
    <property type="match status" value="1"/>
</dbReference>
<name>A0A9J7KFM7_BRAFL</name>
<evidence type="ECO:0000256" key="1">
    <source>
        <dbReference type="ARBA" id="ARBA00004323"/>
    </source>
</evidence>
<dbReference type="SUPFAM" id="SSF52540">
    <property type="entry name" value="P-loop containing nucleoside triphosphate hydrolases"/>
    <property type="match status" value="1"/>
</dbReference>
<comment type="subcellular location">
    <subcellularLocation>
        <location evidence="1">Golgi apparatus membrane</location>
        <topology evidence="1">Single-pass type II membrane protein</topology>
    </subcellularLocation>
</comment>
<evidence type="ECO:0000313" key="11">
    <source>
        <dbReference type="RefSeq" id="XP_035660634.1"/>
    </source>
</evidence>
<organism evidence="10 11">
    <name type="scientific">Branchiostoma floridae</name>
    <name type="common">Florida lancelet</name>
    <name type="synonym">Amphioxus</name>
    <dbReference type="NCBI Taxonomy" id="7739"/>
    <lineage>
        <taxon>Eukaryota</taxon>
        <taxon>Metazoa</taxon>
        <taxon>Chordata</taxon>
        <taxon>Cephalochordata</taxon>
        <taxon>Leptocardii</taxon>
        <taxon>Amphioxiformes</taxon>
        <taxon>Branchiostomatidae</taxon>
        <taxon>Branchiostoma</taxon>
    </lineage>
</organism>
<sequence length="342" mass="39802">MKVHKCGSSLISHMFLRFGYEHNLTVALPRQVGREVIGGFGTINDGDYLHPPGGKRWNIFGHHAIYNRTCFRQLMAPNTRYVAILREPLQRIQSAFSYFHLEKGFPGLQNETPKGIAPVITYLDRPRYWDPLFKLKSVSTKTWNNMVLLREHVCFRNCMSRDLGLAEGDYSNHTAVEEFVRGIENDFKTMLILEYLPASLILLKRRMCWTFYDILYITGPHSRNQKYRLKAPITDEMKRTFYEHNYADLVLYTRFNESLHRQISQESADFQEEVNHFKHVNSNVSKYCHSKTRQEKGDFLLGKADGTTLSLLAKYFAYDYLPIENTGISYLDQGISIQGTEI</sequence>
<evidence type="ECO:0000256" key="9">
    <source>
        <dbReference type="ARBA" id="ARBA00023180"/>
    </source>
</evidence>
<evidence type="ECO:0000256" key="7">
    <source>
        <dbReference type="ARBA" id="ARBA00023034"/>
    </source>
</evidence>
<evidence type="ECO:0000256" key="4">
    <source>
        <dbReference type="ARBA" id="ARBA00022692"/>
    </source>
</evidence>
<dbReference type="Proteomes" id="UP000001554">
    <property type="component" value="Chromosome 18"/>
</dbReference>
<evidence type="ECO:0000256" key="5">
    <source>
        <dbReference type="ARBA" id="ARBA00022968"/>
    </source>
</evidence>
<dbReference type="InterPro" id="IPR009729">
    <property type="entry name" value="Gal-3-0_sulfotransfrase"/>
</dbReference>
<keyword evidence="4" id="KW-0812">Transmembrane</keyword>
<dbReference type="GO" id="GO:0000139">
    <property type="term" value="C:Golgi membrane"/>
    <property type="evidence" value="ECO:0007669"/>
    <property type="project" value="UniProtKB-SubCell"/>
</dbReference>
<evidence type="ECO:0000256" key="8">
    <source>
        <dbReference type="ARBA" id="ARBA00023136"/>
    </source>
</evidence>
<dbReference type="RefSeq" id="XP_035660634.1">
    <property type="nucleotide sequence ID" value="XM_035804741.1"/>
</dbReference>
<keyword evidence="8" id="KW-0472">Membrane</keyword>
<accession>A0A9J7KFM7</accession>
<dbReference type="GO" id="GO:0001733">
    <property type="term" value="F:galactosylceramide sulfotransferase activity"/>
    <property type="evidence" value="ECO:0007669"/>
    <property type="project" value="InterPro"/>
</dbReference>
<protein>
    <submittedName>
        <fullName evidence="11">Galactosylceramide sulfotransferase-like</fullName>
    </submittedName>
</protein>
<dbReference type="InterPro" id="IPR027417">
    <property type="entry name" value="P-loop_NTPase"/>
</dbReference>
<evidence type="ECO:0000256" key="3">
    <source>
        <dbReference type="ARBA" id="ARBA00022679"/>
    </source>
</evidence>
<comment type="similarity">
    <text evidence="2">Belongs to the galactose-3-O-sulfotransferase family.</text>
</comment>
<keyword evidence="9" id="KW-0325">Glycoprotein</keyword>
<keyword evidence="10" id="KW-1185">Reference proteome</keyword>
<keyword evidence="7" id="KW-0333">Golgi apparatus</keyword>
<reference evidence="10" key="1">
    <citation type="journal article" date="2020" name="Nat. Ecol. Evol.">
        <title>Deeply conserved synteny resolves early events in vertebrate evolution.</title>
        <authorList>
            <person name="Simakov O."/>
            <person name="Marletaz F."/>
            <person name="Yue J.X."/>
            <person name="O'Connell B."/>
            <person name="Jenkins J."/>
            <person name="Brandt A."/>
            <person name="Calef R."/>
            <person name="Tung C.H."/>
            <person name="Huang T.K."/>
            <person name="Schmutz J."/>
            <person name="Satoh N."/>
            <person name="Yu J.K."/>
            <person name="Putnam N.H."/>
            <person name="Green R.E."/>
            <person name="Rokhsar D.S."/>
        </authorList>
    </citation>
    <scope>NUCLEOTIDE SEQUENCE [LARGE SCALE GENOMIC DNA]</scope>
    <source>
        <strain evidence="10">S238N-H82</strain>
    </source>
</reference>